<proteinExistence type="predicted"/>
<protein>
    <submittedName>
        <fullName evidence="2">SP-containing protein</fullName>
    </submittedName>
</protein>
<dbReference type="GeneID" id="90542978"/>
<feature type="signal peptide" evidence="1">
    <location>
        <begin position="1"/>
        <end position="17"/>
    </location>
</feature>
<evidence type="ECO:0000256" key="1">
    <source>
        <dbReference type="SAM" id="SignalP"/>
    </source>
</evidence>
<dbReference type="KEGG" id="vnx:VNE69_12116"/>
<name>A0AAX4JGS6_9MICR</name>
<gene>
    <name evidence="2" type="ORF">VNE69_12116</name>
</gene>
<evidence type="ECO:0000313" key="2">
    <source>
        <dbReference type="EMBL" id="WUR05131.1"/>
    </source>
</evidence>
<reference evidence="2" key="1">
    <citation type="journal article" date="2024" name="BMC Genomics">
        <title>Functional annotation of a divergent genome using sequence and structure-based similarity.</title>
        <authorList>
            <person name="Svedberg D."/>
            <person name="Winiger R.R."/>
            <person name="Berg A."/>
            <person name="Sharma H."/>
            <person name="Tellgren-Roth C."/>
            <person name="Debrunner-Vossbrinck B.A."/>
            <person name="Vossbrinck C.R."/>
            <person name="Barandun J."/>
        </authorList>
    </citation>
    <scope>NUCLEOTIDE SEQUENCE</scope>
    <source>
        <strain evidence="2">Illinois isolate</strain>
    </source>
</reference>
<dbReference type="RefSeq" id="XP_065331276.1">
    <property type="nucleotide sequence ID" value="XM_065475204.1"/>
</dbReference>
<keyword evidence="1" id="KW-0732">Signal</keyword>
<sequence length="242" mass="28484">MFLTSLLFFYFLQKSYANNEIDKIISTKESNIERQLNQDYVNDLLNLPKLGPKEIGQILVKMVFESIFDKMTFPIKMQSNWPHVKGEDYEIKKEDLTSFFFNEPKKIRNLRENCLGKKDAVYMLAENIANKSKKMLGILENLVLVSKKFNYEDRKKKFKKCVNVILDEDMKLTVLQVYDENKIKEFDAEITDNILDERHDYKNITIIDSIGREQIVSSCELIKEIETIINSIYSAFIFSLNQ</sequence>
<evidence type="ECO:0000313" key="3">
    <source>
        <dbReference type="Proteomes" id="UP001334084"/>
    </source>
</evidence>
<organism evidence="2 3">
    <name type="scientific">Vairimorpha necatrix</name>
    <dbReference type="NCBI Taxonomy" id="6039"/>
    <lineage>
        <taxon>Eukaryota</taxon>
        <taxon>Fungi</taxon>
        <taxon>Fungi incertae sedis</taxon>
        <taxon>Microsporidia</taxon>
        <taxon>Nosematidae</taxon>
        <taxon>Vairimorpha</taxon>
    </lineage>
</organism>
<keyword evidence="3" id="KW-1185">Reference proteome</keyword>
<accession>A0AAX4JGS6</accession>
<dbReference type="Proteomes" id="UP001334084">
    <property type="component" value="Chromosome 12"/>
</dbReference>
<dbReference type="AlphaFoldDB" id="A0AAX4JGS6"/>
<dbReference type="EMBL" id="CP142737">
    <property type="protein sequence ID" value="WUR05131.1"/>
    <property type="molecule type" value="Genomic_DNA"/>
</dbReference>
<feature type="chain" id="PRO_5043746829" evidence="1">
    <location>
        <begin position="18"/>
        <end position="242"/>
    </location>
</feature>